<feature type="region of interest" description="Disordered" evidence="1">
    <location>
        <begin position="36"/>
        <end position="155"/>
    </location>
</feature>
<name>A0A0M0JU03_9EUKA</name>
<evidence type="ECO:0000256" key="1">
    <source>
        <dbReference type="SAM" id="MobiDB-lite"/>
    </source>
</evidence>
<accession>A0A0M0JU03</accession>
<keyword evidence="3" id="KW-1185">Reference proteome</keyword>
<organism evidence="2 3">
    <name type="scientific">Chrysochromulina tobinii</name>
    <dbReference type="NCBI Taxonomy" id="1460289"/>
    <lineage>
        <taxon>Eukaryota</taxon>
        <taxon>Haptista</taxon>
        <taxon>Haptophyta</taxon>
        <taxon>Prymnesiophyceae</taxon>
        <taxon>Prymnesiales</taxon>
        <taxon>Chrysochromulinaceae</taxon>
        <taxon>Chrysochromulina</taxon>
    </lineage>
</organism>
<comment type="caution">
    <text evidence="2">The sequence shown here is derived from an EMBL/GenBank/DDBJ whole genome shotgun (WGS) entry which is preliminary data.</text>
</comment>
<dbReference type="EMBL" id="JWZX01002307">
    <property type="protein sequence ID" value="KOO30029.1"/>
    <property type="molecule type" value="Genomic_DNA"/>
</dbReference>
<dbReference type="Proteomes" id="UP000037460">
    <property type="component" value="Unassembled WGS sequence"/>
</dbReference>
<protein>
    <submittedName>
        <fullName evidence="2">Uncharacterized protein</fullName>
    </submittedName>
</protein>
<proteinExistence type="predicted"/>
<evidence type="ECO:0000313" key="3">
    <source>
        <dbReference type="Proteomes" id="UP000037460"/>
    </source>
</evidence>
<feature type="region of interest" description="Disordered" evidence="1">
    <location>
        <begin position="183"/>
        <end position="217"/>
    </location>
</feature>
<sequence length="217" mass="23394">MDEDYGTATATAASPLGRTFASAVAALPDYQYIDGLTASEDDEDERRASMEAPRSPLKVSTGDEGAPRSPPKSRTPVSPGRYDYEEEVHDQIERPPAEGISPKTAPQGRSFPRESLDTFTASPVGEGMPPPKTARDKERHTRPTTGAPYVPAEPADELTSADTARLEELSALLVQLDALRTQTEESLKASAPPKRKKLTEAQMRQASNELSRALGGM</sequence>
<dbReference type="AlphaFoldDB" id="A0A0M0JU03"/>
<gene>
    <name evidence="2" type="ORF">Ctob_014597</name>
</gene>
<evidence type="ECO:0000313" key="2">
    <source>
        <dbReference type="EMBL" id="KOO30029.1"/>
    </source>
</evidence>
<reference evidence="3" key="1">
    <citation type="journal article" date="2015" name="PLoS Genet.">
        <title>Genome Sequence and Transcriptome Analyses of Chrysochromulina tobin: Metabolic Tools for Enhanced Algal Fitness in the Prominent Order Prymnesiales (Haptophyceae).</title>
        <authorList>
            <person name="Hovde B.T."/>
            <person name="Deodato C.R."/>
            <person name="Hunsperger H.M."/>
            <person name="Ryken S.A."/>
            <person name="Yost W."/>
            <person name="Jha R.K."/>
            <person name="Patterson J."/>
            <person name="Monnat R.J. Jr."/>
            <person name="Barlow S.B."/>
            <person name="Starkenburg S.R."/>
            <person name="Cattolico R.A."/>
        </authorList>
    </citation>
    <scope>NUCLEOTIDE SEQUENCE</scope>
    <source>
        <strain evidence="3">CCMP291</strain>
    </source>
</reference>